<reference evidence="6 7" key="1">
    <citation type="journal article" date="2010" name="Stand. Genomic Sci.">
        <title>Complete genome sequence of Ilyobacter polytropus type strain (CuHbu1).</title>
        <authorList>
            <person name="Sikorski J."/>
            <person name="Chertkov O."/>
            <person name="Lapidus A."/>
            <person name="Nolan M."/>
            <person name="Lucas S."/>
            <person name="Del Rio T.G."/>
            <person name="Tice H."/>
            <person name="Cheng J.F."/>
            <person name="Tapia R."/>
            <person name="Han C."/>
            <person name="Goodwin L."/>
            <person name="Pitluck S."/>
            <person name="Liolios K."/>
            <person name="Ivanova N."/>
            <person name="Mavromatis K."/>
            <person name="Mikhailova N."/>
            <person name="Pati A."/>
            <person name="Chen A."/>
            <person name="Palaniappan K."/>
            <person name="Land M."/>
            <person name="Hauser L."/>
            <person name="Chang Y.J."/>
            <person name="Jeffries C.D."/>
            <person name="Brambilla E."/>
            <person name="Yasawong M."/>
            <person name="Rohde M."/>
            <person name="Pukall R."/>
            <person name="Spring S."/>
            <person name="Goker M."/>
            <person name="Woyke T."/>
            <person name="Bristow J."/>
            <person name="Eisen J.A."/>
            <person name="Markowitz V."/>
            <person name="Hugenholtz P."/>
            <person name="Kyrpides N.C."/>
            <person name="Klenk H.P."/>
        </authorList>
    </citation>
    <scope>NUCLEOTIDE SEQUENCE [LARGE SCALE GENOMIC DNA]</scope>
    <source>
        <strain evidence="7">ATCC 51220 / DSM 2926 / LMG 16218 / CuHBu1</strain>
        <plasmid evidence="7">pILYOP01</plasmid>
    </source>
</reference>
<dbReference type="KEGG" id="ipo:Ilyop_1911"/>
<organism evidence="6 7">
    <name type="scientific">Ilyobacter polytropus (strain ATCC 51220 / DSM 2926 / LMG 16218 / CuHBu1)</name>
    <dbReference type="NCBI Taxonomy" id="572544"/>
    <lineage>
        <taxon>Bacteria</taxon>
        <taxon>Fusobacteriati</taxon>
        <taxon>Fusobacteriota</taxon>
        <taxon>Fusobacteriia</taxon>
        <taxon>Fusobacteriales</taxon>
        <taxon>Fusobacteriaceae</taxon>
        <taxon>Ilyobacter</taxon>
    </lineage>
</organism>
<geneLocation type="plasmid" evidence="6 7">
    <name>pILYOP01</name>
</geneLocation>
<accession>E3HBI6</accession>
<evidence type="ECO:0000256" key="5">
    <source>
        <dbReference type="SAM" id="Phobius"/>
    </source>
</evidence>
<feature type="transmembrane region" description="Helical" evidence="5">
    <location>
        <begin position="91"/>
        <end position="113"/>
    </location>
</feature>
<feature type="transmembrane region" description="Helical" evidence="5">
    <location>
        <begin position="150"/>
        <end position="173"/>
    </location>
</feature>
<dbReference type="PANTHER" id="PTHR30249:SF0">
    <property type="entry name" value="PLASTIDAL GLYCOLATE_GLYCERATE TRANSLOCATOR 1, CHLOROPLASTIC"/>
    <property type="match status" value="1"/>
</dbReference>
<comment type="subcellular location">
    <subcellularLocation>
        <location evidence="1">Membrane</location>
        <topology evidence="1">Multi-pass membrane protein</topology>
    </subcellularLocation>
</comment>
<dbReference type="GO" id="GO:0016020">
    <property type="term" value="C:membrane"/>
    <property type="evidence" value="ECO:0007669"/>
    <property type="project" value="UniProtKB-SubCell"/>
</dbReference>
<dbReference type="OrthoDB" id="9811701at2"/>
<dbReference type="AlphaFoldDB" id="E3HBI6"/>
<keyword evidence="7" id="KW-1185">Reference proteome</keyword>
<evidence type="ECO:0000256" key="3">
    <source>
        <dbReference type="ARBA" id="ARBA00022989"/>
    </source>
</evidence>
<protein>
    <submittedName>
        <fullName evidence="6">LrgB family protein</fullName>
    </submittedName>
</protein>
<proteinExistence type="predicted"/>
<evidence type="ECO:0000256" key="1">
    <source>
        <dbReference type="ARBA" id="ARBA00004141"/>
    </source>
</evidence>
<feature type="transmembrane region" description="Helical" evidence="5">
    <location>
        <begin position="206"/>
        <end position="226"/>
    </location>
</feature>
<dbReference type="HOGENOM" id="CLU_082099_0_1_0"/>
<feature type="transmembrane region" description="Helical" evidence="5">
    <location>
        <begin position="34"/>
        <end position="53"/>
    </location>
</feature>
<evidence type="ECO:0000256" key="4">
    <source>
        <dbReference type="ARBA" id="ARBA00023136"/>
    </source>
</evidence>
<keyword evidence="3 5" id="KW-1133">Transmembrane helix</keyword>
<feature type="transmembrane region" description="Helical" evidence="5">
    <location>
        <begin position="6"/>
        <end position="22"/>
    </location>
</feature>
<sequence length="231" mass="24818">MKESILYNPLFGIILSLMTYEIGKKIYTRWRYPIFNPLMIAITLTILFLLKFNIPYEAYSKGGDIIMFFLGPATVALGISLYKNSQRLKEYFLPILAGVTAGSFTAIVSVIILGKALGLKKELIISTIPKSITTPIGIELSKSLGGNPSITVIGIMITGITGAISSPFICKFFKIENKISKGIGIGTSSHAVGTSKAIEMGEVEGAMSGLAIGMAGLVTIFLVPILTKFLI</sequence>
<evidence type="ECO:0000313" key="6">
    <source>
        <dbReference type="EMBL" id="ADO83682.1"/>
    </source>
</evidence>
<dbReference type="Pfam" id="PF04172">
    <property type="entry name" value="LrgB"/>
    <property type="match status" value="1"/>
</dbReference>
<keyword evidence="2 5" id="KW-0812">Transmembrane</keyword>
<name>E3HBI6_ILYPC</name>
<dbReference type="PANTHER" id="PTHR30249">
    <property type="entry name" value="PUTATIVE SEROTONIN TRANSPORTER"/>
    <property type="match status" value="1"/>
</dbReference>
<evidence type="ECO:0000313" key="7">
    <source>
        <dbReference type="Proteomes" id="UP000006875"/>
    </source>
</evidence>
<dbReference type="EMBL" id="CP002282">
    <property type="protein sequence ID" value="ADO83682.1"/>
    <property type="molecule type" value="Genomic_DNA"/>
</dbReference>
<gene>
    <name evidence="6" type="ordered locus">Ilyop_1911</name>
</gene>
<evidence type="ECO:0000256" key="2">
    <source>
        <dbReference type="ARBA" id="ARBA00022692"/>
    </source>
</evidence>
<dbReference type="Proteomes" id="UP000006875">
    <property type="component" value="Plasmid pILYOP01"/>
</dbReference>
<dbReference type="InterPro" id="IPR007300">
    <property type="entry name" value="CidB/LrgB"/>
</dbReference>
<dbReference type="RefSeq" id="WP_013388344.1">
    <property type="nucleotide sequence ID" value="NC_014633.1"/>
</dbReference>
<keyword evidence="4 5" id="KW-0472">Membrane</keyword>
<keyword evidence="6" id="KW-0614">Plasmid</keyword>
<feature type="transmembrane region" description="Helical" evidence="5">
    <location>
        <begin position="65"/>
        <end position="82"/>
    </location>
</feature>